<evidence type="ECO:0000313" key="4">
    <source>
        <dbReference type="Proteomes" id="UP001230268"/>
    </source>
</evidence>
<dbReference type="InterPro" id="IPR032640">
    <property type="entry name" value="AMPK1_CBM"/>
</dbReference>
<feature type="compositionally biased region" description="Basic and acidic residues" evidence="1">
    <location>
        <begin position="43"/>
        <end position="60"/>
    </location>
</feature>
<feature type="domain" description="AMP-activated protein kinase glycogen-binding" evidence="2">
    <location>
        <begin position="105"/>
        <end position="175"/>
    </location>
</feature>
<feature type="compositionally biased region" description="Polar residues" evidence="1">
    <location>
        <begin position="1"/>
        <end position="24"/>
    </location>
</feature>
<gene>
    <name evidence="3" type="ORF">BgAZ_402080</name>
</gene>
<dbReference type="Pfam" id="PF16561">
    <property type="entry name" value="AMPK1_CBM"/>
    <property type="match status" value="1"/>
</dbReference>
<organism evidence="3 4">
    <name type="scientific">Babesia gibsoni</name>
    <dbReference type="NCBI Taxonomy" id="33632"/>
    <lineage>
        <taxon>Eukaryota</taxon>
        <taxon>Sar</taxon>
        <taxon>Alveolata</taxon>
        <taxon>Apicomplexa</taxon>
        <taxon>Aconoidasida</taxon>
        <taxon>Piroplasmida</taxon>
        <taxon>Babesiidae</taxon>
        <taxon>Babesia</taxon>
    </lineage>
</organism>
<proteinExistence type="predicted"/>
<name>A0AAD8LMK4_BABGI</name>
<dbReference type="InterPro" id="IPR014756">
    <property type="entry name" value="Ig_E-set"/>
</dbReference>
<dbReference type="Gene3D" id="2.60.40.10">
    <property type="entry name" value="Immunoglobulins"/>
    <property type="match status" value="1"/>
</dbReference>
<dbReference type="SUPFAM" id="SSF81296">
    <property type="entry name" value="E set domains"/>
    <property type="match status" value="1"/>
</dbReference>
<dbReference type="InterPro" id="IPR013783">
    <property type="entry name" value="Ig-like_fold"/>
</dbReference>
<evidence type="ECO:0000256" key="1">
    <source>
        <dbReference type="SAM" id="MobiDB-lite"/>
    </source>
</evidence>
<feature type="region of interest" description="Disordered" evidence="1">
    <location>
        <begin position="1"/>
        <end position="70"/>
    </location>
</feature>
<protein>
    <recommendedName>
        <fullName evidence="2">AMP-activated protein kinase glycogen-binding domain-containing protein</fullName>
    </recommendedName>
</protein>
<feature type="compositionally biased region" description="Gly residues" evidence="1">
    <location>
        <begin position="33"/>
        <end position="42"/>
    </location>
</feature>
<dbReference type="EMBL" id="JAVEPI010000004">
    <property type="protein sequence ID" value="KAK1442178.1"/>
    <property type="molecule type" value="Genomic_DNA"/>
</dbReference>
<sequence length="311" mass="35003">MPSELSETCKSEATISSRQCTSDNGILEPQGRDPGGSSSGGSGRKDCEAANSVRQERDDASVPSLCRSDSIDPEHAEELSKYFGRLGLSEAGNEADGGDCKVLATFNWNEGGREVHLLFNENGTERKFRMLQNGSNFIFLRYIPRGIYEYSFLVDGKPRHASDQSHRTTDRGTKNFMNSDHFMPIYSIIGTGRRLPDSDTFAQSQPDSKYMNREAVQIPSSLLYRSPIFSSGNRLANDIHIMARHVYQDTQSPTLLGQNYRSYTTIHRWEKKIDDIATTNNSVTIIYITKATEQVENSEEDDVNNWFRVVE</sequence>
<dbReference type="Proteomes" id="UP001230268">
    <property type="component" value="Unassembled WGS sequence"/>
</dbReference>
<evidence type="ECO:0000313" key="3">
    <source>
        <dbReference type="EMBL" id="KAK1442178.1"/>
    </source>
</evidence>
<keyword evidence="4" id="KW-1185">Reference proteome</keyword>
<reference evidence="3" key="1">
    <citation type="submission" date="2023-08" db="EMBL/GenBank/DDBJ databases">
        <title>Draft sequence of the Babesia gibsoni genome.</title>
        <authorList>
            <person name="Yamagishi J.Y."/>
            <person name="Xuan X.X."/>
        </authorList>
    </citation>
    <scope>NUCLEOTIDE SEQUENCE</scope>
    <source>
        <strain evidence="3">Azabu</strain>
    </source>
</reference>
<comment type="caution">
    <text evidence="3">The sequence shown here is derived from an EMBL/GenBank/DDBJ whole genome shotgun (WGS) entry which is preliminary data.</text>
</comment>
<accession>A0AAD8LMK4</accession>
<dbReference type="AlphaFoldDB" id="A0AAD8LMK4"/>
<evidence type="ECO:0000259" key="2">
    <source>
        <dbReference type="Pfam" id="PF16561"/>
    </source>
</evidence>